<dbReference type="CDD" id="cd06439">
    <property type="entry name" value="CESA_like_1"/>
    <property type="match status" value="1"/>
</dbReference>
<dbReference type="AlphaFoldDB" id="U6RNN9"/>
<dbReference type="PANTHER" id="PTHR43630:SF1">
    <property type="entry name" value="POLY-BETA-1,6-N-ACETYL-D-GLUCOSAMINE SYNTHASE"/>
    <property type="match status" value="1"/>
</dbReference>
<dbReference type="SUPFAM" id="SSF53448">
    <property type="entry name" value="Nucleotide-diphospho-sugar transferases"/>
    <property type="match status" value="1"/>
</dbReference>
<dbReference type="Proteomes" id="UP000017831">
    <property type="component" value="Unassembled WGS sequence"/>
</dbReference>
<proteinExistence type="inferred from homology"/>
<dbReference type="Gene3D" id="3.90.550.10">
    <property type="entry name" value="Spore Coat Polysaccharide Biosynthesis Protein SpsA, Chain A"/>
    <property type="match status" value="1"/>
</dbReference>
<dbReference type="HOGENOM" id="CLU_046109_0_0_10"/>
<gene>
    <name evidence="6" type="ORF">HMPREF1534_00715</name>
</gene>
<dbReference type="STRING" id="1121098.HMPREF1534_00715"/>
<dbReference type="InterPro" id="IPR029044">
    <property type="entry name" value="Nucleotide-diphossugar_trans"/>
</dbReference>
<dbReference type="EMBL" id="AQHY01000008">
    <property type="protein sequence ID" value="EOA57652.1"/>
    <property type="molecule type" value="Genomic_DNA"/>
</dbReference>
<dbReference type="Pfam" id="PF00535">
    <property type="entry name" value="Glycos_transf_2"/>
    <property type="match status" value="1"/>
</dbReference>
<dbReference type="OrthoDB" id="9766971at2"/>
<organism evidence="6 7">
    <name type="scientific">Phocaeicola massiliensis B84634 = Timone 84634 = DSM 17679 = JCM 13223</name>
    <dbReference type="NCBI Taxonomy" id="1121098"/>
    <lineage>
        <taxon>Bacteria</taxon>
        <taxon>Pseudomonadati</taxon>
        <taxon>Bacteroidota</taxon>
        <taxon>Bacteroidia</taxon>
        <taxon>Bacteroidales</taxon>
        <taxon>Bacteroidaceae</taxon>
        <taxon>Phocaeicola</taxon>
    </lineage>
</organism>
<name>U6RNN9_9BACT</name>
<comment type="caution">
    <text evidence="6">The sequence shown here is derived from an EMBL/GenBank/DDBJ whole genome shotgun (WGS) entry which is preliminary data.</text>
</comment>
<dbReference type="PANTHER" id="PTHR43630">
    <property type="entry name" value="POLY-BETA-1,6-N-ACETYL-D-GLUCOSAMINE SYNTHASE"/>
    <property type="match status" value="1"/>
</dbReference>
<dbReference type="eggNOG" id="COG1215">
    <property type="taxonomic scope" value="Bacteria"/>
</dbReference>
<keyword evidence="4" id="KW-0812">Transmembrane</keyword>
<feature type="transmembrane region" description="Helical" evidence="4">
    <location>
        <begin position="6"/>
        <end position="30"/>
    </location>
</feature>
<protein>
    <recommendedName>
        <fullName evidence="5">Glycosyltransferase 2-like domain-containing protein</fullName>
    </recommendedName>
</protein>
<dbReference type="RefSeq" id="WP_005937169.1">
    <property type="nucleotide sequence ID" value="NZ_KB890335.1"/>
</dbReference>
<reference evidence="6 7" key="1">
    <citation type="submission" date="2013-04" db="EMBL/GenBank/DDBJ databases">
        <title>The Genome Sequence of Bacteroides massiliensis DSM 17679.</title>
        <authorList>
            <consortium name="The Broad Institute Genomics Platform"/>
            <person name="Earl A."/>
            <person name="Ward D."/>
            <person name="Feldgarden M."/>
            <person name="Gevers D."/>
            <person name="Martens E."/>
            <person name="Fenner L."/>
            <person name="Roux V."/>
            <person name="Mallet M.N."/>
            <person name="Raoult D."/>
            <person name="Walker B."/>
            <person name="Young S."/>
            <person name="Zeng Q."/>
            <person name="Gargeya S."/>
            <person name="Fitzgerald M."/>
            <person name="Haas B."/>
            <person name="Abouelleil A."/>
            <person name="Allen A.W."/>
            <person name="Alvarado L."/>
            <person name="Arachchi H.M."/>
            <person name="Berlin A.M."/>
            <person name="Chapman S.B."/>
            <person name="Gainer-Dewar J."/>
            <person name="Goldberg J."/>
            <person name="Griggs A."/>
            <person name="Gujja S."/>
            <person name="Hansen M."/>
            <person name="Howarth C."/>
            <person name="Imamovic A."/>
            <person name="Ireland A."/>
            <person name="Larimer J."/>
            <person name="McCowan C."/>
            <person name="Murphy C."/>
            <person name="Pearson M."/>
            <person name="Poon T.W."/>
            <person name="Priest M."/>
            <person name="Roberts A."/>
            <person name="Saif S."/>
            <person name="Shea T."/>
            <person name="Sisk P."/>
            <person name="Sykes S."/>
            <person name="Wortman J."/>
            <person name="Nusbaum C."/>
            <person name="Birren B."/>
        </authorList>
    </citation>
    <scope>NUCLEOTIDE SEQUENCE [LARGE SCALE GENOMIC DNA]</scope>
    <source>
        <strain evidence="7">B84634 / Timone 84634 / DSM 17679 / JCM 13223</strain>
    </source>
</reference>
<evidence type="ECO:0000313" key="6">
    <source>
        <dbReference type="EMBL" id="EOA57652.1"/>
    </source>
</evidence>
<dbReference type="PATRIC" id="fig|1121098.3.peg.732"/>
<keyword evidence="4" id="KW-0472">Membrane</keyword>
<keyword evidence="3" id="KW-0808">Transferase</keyword>
<feature type="transmembrane region" description="Helical" evidence="4">
    <location>
        <begin position="359"/>
        <end position="378"/>
    </location>
</feature>
<keyword evidence="4" id="KW-1133">Transmembrane helix</keyword>
<dbReference type="GeneID" id="60063237"/>
<evidence type="ECO:0000259" key="5">
    <source>
        <dbReference type="Pfam" id="PF00535"/>
    </source>
</evidence>
<dbReference type="GO" id="GO:0016757">
    <property type="term" value="F:glycosyltransferase activity"/>
    <property type="evidence" value="ECO:0007669"/>
    <property type="project" value="UniProtKB-KW"/>
</dbReference>
<evidence type="ECO:0000256" key="1">
    <source>
        <dbReference type="ARBA" id="ARBA00006739"/>
    </source>
</evidence>
<dbReference type="InterPro" id="IPR001173">
    <property type="entry name" value="Glyco_trans_2-like"/>
</dbReference>
<feature type="transmembrane region" description="Helical" evidence="4">
    <location>
        <begin position="297"/>
        <end position="320"/>
    </location>
</feature>
<accession>U6RNN9</accession>
<feature type="transmembrane region" description="Helical" evidence="4">
    <location>
        <begin position="326"/>
        <end position="347"/>
    </location>
</feature>
<comment type="similarity">
    <text evidence="1">Belongs to the glycosyltransferase 2 family.</text>
</comment>
<keyword evidence="7" id="KW-1185">Reference proteome</keyword>
<evidence type="ECO:0000256" key="3">
    <source>
        <dbReference type="ARBA" id="ARBA00022679"/>
    </source>
</evidence>
<evidence type="ECO:0000256" key="4">
    <source>
        <dbReference type="SAM" id="Phobius"/>
    </source>
</evidence>
<evidence type="ECO:0000256" key="2">
    <source>
        <dbReference type="ARBA" id="ARBA00022676"/>
    </source>
</evidence>
<evidence type="ECO:0000313" key="7">
    <source>
        <dbReference type="Proteomes" id="UP000017831"/>
    </source>
</evidence>
<sequence length="394" mass="45860">MNTLEIIFFILLSIVFYTYIGYGIILWILVRIKRIFIKEKSYHTMEELPEVTLFITAYNEEQVVEKKMQNCRELDYPKEKFQIVWVTDGSCDATNKKLKAYPDATVYYSAERKGKTAAMNRGIKFVTTPIVIFTDANTSINSQSIREMVRYFNNPKVGCVAGEKRINMHTKDEAAVGGEGMYWKYESFLKKLDSQLHSAVGAAGELFAIRTSLYEQMPNDTLLDDFILSLKIAMKKYIIAYCNKAYAMENGSANMKEEEKRKVRIAAGGIQAIYRLRKLLNPFRYGILSFQYVSHRVLRWSITPIALFLLVPLNVLLIIYNEHSRFYIILLVLQLLFYAGGSYGYYLSTKSVKNKLLYIPYYFLFMNINVIKGFFYFIRKNKNDGTWEKVRRAV</sequence>
<keyword evidence="2" id="KW-0328">Glycosyltransferase</keyword>
<feature type="domain" description="Glycosyltransferase 2-like" evidence="5">
    <location>
        <begin position="53"/>
        <end position="214"/>
    </location>
</feature>